<accession>A0AA91U1L2</accession>
<evidence type="ECO:0000313" key="3">
    <source>
        <dbReference type="EMBL" id="QFY55417.1"/>
    </source>
</evidence>
<dbReference type="EMBL" id="NWMT01000148">
    <property type="protein sequence ID" value="PCC98990.1"/>
    <property type="molecule type" value="Genomic_DNA"/>
</dbReference>
<gene>
    <name evidence="2" type="ORF">CO192_12600</name>
    <name evidence="3" type="ORF">EAO82_02890</name>
</gene>
<name>A0AA91U1L2_9GAMM</name>
<sequence>MVTINVKEMVGANAISMNSGQKIKSEINKLWEKEDTISVNFEGIDVFASPFFNASIGALLKDKTIEQLQGKLKFINISDHGRRLLNLVIQNAIKFYSDSSDNTKNGLDQAHKDM</sequence>
<keyword evidence="5" id="KW-1185">Reference proteome</keyword>
<dbReference type="InterPro" id="IPR025474">
    <property type="entry name" value="DUF4325"/>
</dbReference>
<evidence type="ECO:0000313" key="5">
    <source>
        <dbReference type="Proteomes" id="UP000344571"/>
    </source>
</evidence>
<dbReference type="EMBL" id="CP033116">
    <property type="protein sequence ID" value="QFY55417.1"/>
    <property type="molecule type" value="Genomic_DNA"/>
</dbReference>
<dbReference type="Proteomes" id="UP000243750">
    <property type="component" value="Unassembled WGS sequence"/>
</dbReference>
<evidence type="ECO:0000259" key="1">
    <source>
        <dbReference type="Pfam" id="PF14213"/>
    </source>
</evidence>
<dbReference type="Pfam" id="PF14213">
    <property type="entry name" value="DUF4325"/>
    <property type="match status" value="1"/>
</dbReference>
<dbReference type="Proteomes" id="UP000344571">
    <property type="component" value="Chromosome"/>
</dbReference>
<protein>
    <submittedName>
        <fullName evidence="3">DUF4325 domain-containing protein</fullName>
    </submittedName>
</protein>
<organism evidence="2 4">
    <name type="scientific">Halopseudomonas pelagia</name>
    <dbReference type="NCBI Taxonomy" id="553151"/>
    <lineage>
        <taxon>Bacteria</taxon>
        <taxon>Pseudomonadati</taxon>
        <taxon>Pseudomonadota</taxon>
        <taxon>Gammaproteobacteria</taxon>
        <taxon>Pseudomonadales</taxon>
        <taxon>Pseudomonadaceae</taxon>
        <taxon>Halopseudomonas</taxon>
    </lineage>
</organism>
<reference evidence="2 4" key="1">
    <citation type="submission" date="2017-09" db="EMBL/GenBank/DDBJ databases">
        <title>Bacterial and phytoplankton interrelationship in Kongsfjorden, an Arctic fjord.</title>
        <authorList>
            <person name="Sinha R."/>
            <person name="Krishnan K."/>
        </authorList>
    </citation>
    <scope>NUCLEOTIDE SEQUENCE [LARGE SCALE GENOMIC DNA]</scope>
    <source>
        <strain evidence="2 4">58</strain>
    </source>
</reference>
<evidence type="ECO:0000313" key="2">
    <source>
        <dbReference type="EMBL" id="PCC98990.1"/>
    </source>
</evidence>
<dbReference type="RefSeq" id="WP_096346939.1">
    <property type="nucleotide sequence ID" value="NZ_CP033116.1"/>
</dbReference>
<evidence type="ECO:0000313" key="4">
    <source>
        <dbReference type="Proteomes" id="UP000243750"/>
    </source>
</evidence>
<dbReference type="AlphaFoldDB" id="A0AA91U1L2"/>
<feature type="domain" description="DUF4325" evidence="1">
    <location>
        <begin position="19"/>
        <end position="80"/>
    </location>
</feature>
<proteinExistence type="predicted"/>
<reference evidence="3 5" key="2">
    <citation type="submission" date="2018-10" db="EMBL/GenBank/DDBJ databases">
        <title>Complete genome sequence of Pseudomonas pelagia strain Kongs-67.</title>
        <authorList>
            <person name="Sinha R.K."/>
            <person name="Krishnan K."/>
        </authorList>
    </citation>
    <scope>NUCLEOTIDE SEQUENCE [LARGE SCALE GENOMIC DNA]</scope>
    <source>
        <strain evidence="3 5">Kongs-67</strain>
    </source>
</reference>